<gene>
    <name evidence="1" type="ORF">SAMN05421847_1004</name>
</gene>
<accession>A0A1H5V1P9</accession>
<organism evidence="1 2">
    <name type="scientific">Halpernia humi</name>
    <dbReference type="NCBI Taxonomy" id="493375"/>
    <lineage>
        <taxon>Bacteria</taxon>
        <taxon>Pseudomonadati</taxon>
        <taxon>Bacteroidota</taxon>
        <taxon>Flavobacteriia</taxon>
        <taxon>Flavobacteriales</taxon>
        <taxon>Weeksellaceae</taxon>
        <taxon>Chryseobacterium group</taxon>
        <taxon>Halpernia</taxon>
    </lineage>
</organism>
<sequence>MKIFFLFAFFLSNYCLSQVKINNFEIKDLSDSIKTSNYLHKVNNCDLLLFANKNYKFFADPNNTKKTQLIFSEISKRTKQDIFILVRSRFGNEFIKTLREKNLKEQIEFLIKHNKCSKKV</sequence>
<protein>
    <submittedName>
        <fullName evidence="1">Uncharacterized protein</fullName>
    </submittedName>
</protein>
<evidence type="ECO:0000313" key="1">
    <source>
        <dbReference type="EMBL" id="SEF81229.1"/>
    </source>
</evidence>
<evidence type="ECO:0000313" key="2">
    <source>
        <dbReference type="Proteomes" id="UP000236738"/>
    </source>
</evidence>
<name>A0A1H5V1P9_9FLAO</name>
<dbReference type="AlphaFoldDB" id="A0A1H5V1P9"/>
<dbReference type="EMBL" id="FNUS01000001">
    <property type="protein sequence ID" value="SEF81229.1"/>
    <property type="molecule type" value="Genomic_DNA"/>
</dbReference>
<dbReference type="Proteomes" id="UP000236738">
    <property type="component" value="Unassembled WGS sequence"/>
</dbReference>
<dbReference type="RefSeq" id="WP_103912968.1">
    <property type="nucleotide sequence ID" value="NZ_FNUS01000001.1"/>
</dbReference>
<reference evidence="2" key="1">
    <citation type="submission" date="2016-10" db="EMBL/GenBank/DDBJ databases">
        <authorList>
            <person name="Varghese N."/>
            <person name="Submissions S."/>
        </authorList>
    </citation>
    <scope>NUCLEOTIDE SEQUENCE [LARGE SCALE GENOMIC DNA]</scope>
    <source>
        <strain evidence="2">DSM 21580</strain>
    </source>
</reference>
<proteinExistence type="predicted"/>
<keyword evidence="2" id="KW-1185">Reference proteome</keyword>